<dbReference type="AlphaFoldDB" id="A0A1J7JL95"/>
<organism evidence="2 3">
    <name type="scientific">Coniochaeta ligniaria NRRL 30616</name>
    <dbReference type="NCBI Taxonomy" id="1408157"/>
    <lineage>
        <taxon>Eukaryota</taxon>
        <taxon>Fungi</taxon>
        <taxon>Dikarya</taxon>
        <taxon>Ascomycota</taxon>
        <taxon>Pezizomycotina</taxon>
        <taxon>Sordariomycetes</taxon>
        <taxon>Sordariomycetidae</taxon>
        <taxon>Coniochaetales</taxon>
        <taxon>Coniochaetaceae</taxon>
        <taxon>Coniochaeta</taxon>
    </lineage>
</organism>
<reference evidence="2 3" key="1">
    <citation type="submission" date="2016-10" db="EMBL/GenBank/DDBJ databases">
        <title>Draft genome sequence of Coniochaeta ligniaria NRRL30616, a lignocellulolytic fungus for bioabatement of inhibitors in plant biomass hydrolysates.</title>
        <authorList>
            <consortium name="DOE Joint Genome Institute"/>
            <person name="Jimenez D.J."/>
            <person name="Hector R.E."/>
            <person name="Riley R."/>
            <person name="Sun H."/>
            <person name="Grigoriev I.V."/>
            <person name="Van Elsas J.D."/>
            <person name="Nichols N.N."/>
        </authorList>
    </citation>
    <scope>NUCLEOTIDE SEQUENCE [LARGE SCALE GENOMIC DNA]</scope>
    <source>
        <strain evidence="2 3">NRRL 30616</strain>
    </source>
</reference>
<dbReference type="Gene3D" id="3.40.50.300">
    <property type="entry name" value="P-loop containing nucleotide triphosphate hydrolases"/>
    <property type="match status" value="1"/>
</dbReference>
<feature type="non-terminal residue" evidence="2">
    <location>
        <position position="1"/>
    </location>
</feature>
<dbReference type="PANTHER" id="PTHR46082:SF6">
    <property type="entry name" value="AAA+ ATPASE DOMAIN-CONTAINING PROTEIN-RELATED"/>
    <property type="match status" value="1"/>
</dbReference>
<evidence type="ECO:0000313" key="3">
    <source>
        <dbReference type="Proteomes" id="UP000182658"/>
    </source>
</evidence>
<dbReference type="EMBL" id="KV875097">
    <property type="protein sequence ID" value="OIW30052.1"/>
    <property type="molecule type" value="Genomic_DNA"/>
</dbReference>
<evidence type="ECO:0000313" key="2">
    <source>
        <dbReference type="EMBL" id="OIW30052.1"/>
    </source>
</evidence>
<protein>
    <recommendedName>
        <fullName evidence="1">NB-ARC domain-containing protein</fullName>
    </recommendedName>
</protein>
<dbReference type="InterPro" id="IPR053137">
    <property type="entry name" value="NLR-like"/>
</dbReference>
<dbReference type="SUPFAM" id="SSF52540">
    <property type="entry name" value="P-loop containing nucleoside triphosphate hydrolases"/>
    <property type="match status" value="1"/>
</dbReference>
<proteinExistence type="predicted"/>
<dbReference type="STRING" id="1408157.A0A1J7JL95"/>
<dbReference type="GO" id="GO:0043531">
    <property type="term" value="F:ADP binding"/>
    <property type="evidence" value="ECO:0007669"/>
    <property type="project" value="InterPro"/>
</dbReference>
<dbReference type="PANTHER" id="PTHR46082">
    <property type="entry name" value="ATP/GTP-BINDING PROTEIN-RELATED"/>
    <property type="match status" value="1"/>
</dbReference>
<dbReference type="InterPro" id="IPR011990">
    <property type="entry name" value="TPR-like_helical_dom_sf"/>
</dbReference>
<keyword evidence="3" id="KW-1185">Reference proteome</keyword>
<accession>A0A1J7JL95</accession>
<dbReference type="Proteomes" id="UP000182658">
    <property type="component" value="Unassembled WGS sequence"/>
</dbReference>
<gene>
    <name evidence="2" type="ORF">CONLIGDRAFT_555327</name>
</gene>
<feature type="domain" description="NB-ARC" evidence="1">
    <location>
        <begin position="16"/>
        <end position="183"/>
    </location>
</feature>
<dbReference type="InterPro" id="IPR027417">
    <property type="entry name" value="P-loop_NTPase"/>
</dbReference>
<dbReference type="InterPro" id="IPR002182">
    <property type="entry name" value="NB-ARC"/>
</dbReference>
<sequence>YHVPFPRNKRFVGRDETLGTLRDMLFVQEIPRVALVGLGGVGKTQVALELACWTKANKADCSVFWVPALSGATFEQAYANIARQLKIPRNDDEDIKESVRQYLSSEAAGRWLLVVDNADAIDVLFGPGGVNKHLPASKSGLMLFTTRSPEVAGDVARDDVVELQELDCKEAAILLRSLVVQKERLNDTALTELLNELTNLPLTIIQAAAYLNNNQVSVAEYLSRLRGAEKEIVDLISREIWHPTRDKGSQTAVAETWLVSFEQIRWSDSAAAVLLSFISCIEPNAIPQSILPRPETEEEMVHAIGTLCGYAFLSRRGKSEMLDMHSLVHAATRVWIKKQEHVQETETSAIRHLAASFPSAQPANRVLWRGYLPHTLCILQKSKQYEIEEKCDLYYRAGQCLHVDQRFKEAISMFKHALAEEDSSRLTLERALASAYLGDRRFQEAIEILEHVVRVGQSTMAEEDHSRLSSEHELGKAYVGNGRRIHGATQIFERVVAVGERTLAKEDN</sequence>
<dbReference type="OrthoDB" id="5086500at2759"/>
<dbReference type="Gene3D" id="1.25.40.10">
    <property type="entry name" value="Tetratricopeptide repeat domain"/>
    <property type="match status" value="1"/>
</dbReference>
<dbReference type="Pfam" id="PF00931">
    <property type="entry name" value="NB-ARC"/>
    <property type="match status" value="1"/>
</dbReference>
<name>A0A1J7JL95_9PEZI</name>
<dbReference type="InParanoid" id="A0A1J7JL95"/>
<evidence type="ECO:0000259" key="1">
    <source>
        <dbReference type="Pfam" id="PF00931"/>
    </source>
</evidence>
<dbReference type="SUPFAM" id="SSF48452">
    <property type="entry name" value="TPR-like"/>
    <property type="match status" value="1"/>
</dbReference>
<feature type="non-terminal residue" evidence="2">
    <location>
        <position position="508"/>
    </location>
</feature>